<dbReference type="PROSITE" id="PS51462">
    <property type="entry name" value="NUDIX"/>
    <property type="match status" value="1"/>
</dbReference>
<gene>
    <name evidence="8" type="ORF">GCM10011410_31430</name>
</gene>
<dbReference type="Proteomes" id="UP000641514">
    <property type="component" value="Unassembled WGS sequence"/>
</dbReference>
<dbReference type="GO" id="GO:0010945">
    <property type="term" value="F:coenzyme A diphosphatase activity"/>
    <property type="evidence" value="ECO:0007669"/>
    <property type="project" value="InterPro"/>
</dbReference>
<evidence type="ECO:0000256" key="5">
    <source>
        <dbReference type="ARBA" id="ARBA00022842"/>
    </source>
</evidence>
<feature type="domain" description="Nudix hydrolase" evidence="7">
    <location>
        <begin position="40"/>
        <end position="191"/>
    </location>
</feature>
<keyword evidence="6" id="KW-0464">Manganese</keyword>
<dbReference type="RefSeq" id="WP_188677383.1">
    <property type="nucleotide sequence ID" value="NZ_BMJH01000004.1"/>
</dbReference>
<dbReference type="CDD" id="cd03426">
    <property type="entry name" value="NUDIX_CoAse_Nudt7"/>
    <property type="match status" value="1"/>
</dbReference>
<protein>
    <submittedName>
        <fullName evidence="8">Coenzyme A pyrophosphatase</fullName>
    </submittedName>
</protein>
<sequence length="240" mass="26108">MTQQMTQPLHSASPEWLEKVCALSSDAHPRMMLRAPEGASVRSAAVLMLFGGSRDANADAPGGLPDDAHVLLTQRAATMRQHKSQVAFPGGAADPGDTGPIDTALREAREETGLDPSGVRPLTLLPEIYVPVSGFEVTPVLAYWETPSDVSVVDPTEAARVANVAVHDLIKPENRFMLRHPDIPYDSPAFVTSGMLIWGFTAGLLAGMLSVSGWEHPWDKNDVRDMEKTLNQFGMEVRRR</sequence>
<evidence type="ECO:0000313" key="8">
    <source>
        <dbReference type="EMBL" id="GGC75832.1"/>
    </source>
</evidence>
<evidence type="ECO:0000256" key="4">
    <source>
        <dbReference type="ARBA" id="ARBA00022801"/>
    </source>
</evidence>
<dbReference type="AlphaFoldDB" id="A0A916ULS8"/>
<keyword evidence="9" id="KW-1185">Reference proteome</keyword>
<dbReference type="InterPro" id="IPR045121">
    <property type="entry name" value="CoAse"/>
</dbReference>
<keyword evidence="3" id="KW-0479">Metal-binding</keyword>
<organism evidence="8 9">
    <name type="scientific">Hoyosella rhizosphaerae</name>
    <dbReference type="NCBI Taxonomy" id="1755582"/>
    <lineage>
        <taxon>Bacteria</taxon>
        <taxon>Bacillati</taxon>
        <taxon>Actinomycetota</taxon>
        <taxon>Actinomycetes</taxon>
        <taxon>Mycobacteriales</taxon>
        <taxon>Hoyosellaceae</taxon>
        <taxon>Hoyosella</taxon>
    </lineage>
</organism>
<dbReference type="GO" id="GO:0046872">
    <property type="term" value="F:metal ion binding"/>
    <property type="evidence" value="ECO:0007669"/>
    <property type="project" value="UniProtKB-KW"/>
</dbReference>
<dbReference type="PANTHER" id="PTHR12992:SF11">
    <property type="entry name" value="MITOCHONDRIAL COENZYME A DIPHOSPHATASE NUDT8"/>
    <property type="match status" value="1"/>
</dbReference>
<comment type="cofactor">
    <cofactor evidence="2">
        <name>Mg(2+)</name>
        <dbReference type="ChEBI" id="CHEBI:18420"/>
    </cofactor>
</comment>
<dbReference type="InterPro" id="IPR000086">
    <property type="entry name" value="NUDIX_hydrolase_dom"/>
</dbReference>
<reference evidence="8" key="2">
    <citation type="submission" date="2020-09" db="EMBL/GenBank/DDBJ databases">
        <authorList>
            <person name="Sun Q."/>
            <person name="Zhou Y."/>
        </authorList>
    </citation>
    <scope>NUCLEOTIDE SEQUENCE</scope>
    <source>
        <strain evidence="8">CGMCC 1.15478</strain>
    </source>
</reference>
<dbReference type="EMBL" id="BMJH01000004">
    <property type="protein sequence ID" value="GGC75832.1"/>
    <property type="molecule type" value="Genomic_DNA"/>
</dbReference>
<evidence type="ECO:0000256" key="6">
    <source>
        <dbReference type="ARBA" id="ARBA00023211"/>
    </source>
</evidence>
<dbReference type="Pfam" id="PF00293">
    <property type="entry name" value="NUDIX"/>
    <property type="match status" value="1"/>
</dbReference>
<dbReference type="PANTHER" id="PTHR12992">
    <property type="entry name" value="NUDIX HYDROLASE"/>
    <property type="match status" value="1"/>
</dbReference>
<proteinExistence type="predicted"/>
<name>A0A916ULS8_9ACTN</name>
<comment type="caution">
    <text evidence="8">The sequence shown here is derived from an EMBL/GenBank/DDBJ whole genome shotgun (WGS) entry which is preliminary data.</text>
</comment>
<keyword evidence="4" id="KW-0378">Hydrolase</keyword>
<dbReference type="Gene3D" id="3.90.79.10">
    <property type="entry name" value="Nucleoside Triphosphate Pyrophosphohydrolase"/>
    <property type="match status" value="1"/>
</dbReference>
<dbReference type="InterPro" id="IPR015797">
    <property type="entry name" value="NUDIX_hydrolase-like_dom_sf"/>
</dbReference>
<keyword evidence="5" id="KW-0460">Magnesium</keyword>
<evidence type="ECO:0000256" key="1">
    <source>
        <dbReference type="ARBA" id="ARBA00001936"/>
    </source>
</evidence>
<evidence type="ECO:0000256" key="2">
    <source>
        <dbReference type="ARBA" id="ARBA00001946"/>
    </source>
</evidence>
<evidence type="ECO:0000313" key="9">
    <source>
        <dbReference type="Proteomes" id="UP000641514"/>
    </source>
</evidence>
<dbReference type="SUPFAM" id="SSF55811">
    <property type="entry name" value="Nudix"/>
    <property type="match status" value="1"/>
</dbReference>
<accession>A0A916ULS8</accession>
<evidence type="ECO:0000256" key="3">
    <source>
        <dbReference type="ARBA" id="ARBA00022723"/>
    </source>
</evidence>
<comment type="cofactor">
    <cofactor evidence="1">
        <name>Mn(2+)</name>
        <dbReference type="ChEBI" id="CHEBI:29035"/>
    </cofactor>
</comment>
<reference evidence="8" key="1">
    <citation type="journal article" date="2014" name="Int. J. Syst. Evol. Microbiol.">
        <title>Complete genome sequence of Corynebacterium casei LMG S-19264T (=DSM 44701T), isolated from a smear-ripened cheese.</title>
        <authorList>
            <consortium name="US DOE Joint Genome Institute (JGI-PGF)"/>
            <person name="Walter F."/>
            <person name="Albersmeier A."/>
            <person name="Kalinowski J."/>
            <person name="Ruckert C."/>
        </authorList>
    </citation>
    <scope>NUCLEOTIDE SEQUENCE</scope>
    <source>
        <strain evidence="8">CGMCC 1.15478</strain>
    </source>
</reference>
<evidence type="ECO:0000259" key="7">
    <source>
        <dbReference type="PROSITE" id="PS51462"/>
    </source>
</evidence>